<dbReference type="PANTHER" id="PTHR14149">
    <property type="entry name" value="RAS GTPASE-ACTIVATING PROTEIN WITH IQ MOTIF"/>
    <property type="match status" value="1"/>
</dbReference>
<dbReference type="STRING" id="667725.A0A0L0G6N5"/>
<dbReference type="AlphaFoldDB" id="A0A0L0G6N5"/>
<evidence type="ECO:0000256" key="1">
    <source>
        <dbReference type="SAM" id="MobiDB-lite"/>
    </source>
</evidence>
<name>A0A0L0G6N5_9EUKA</name>
<reference evidence="2 3" key="1">
    <citation type="submission" date="2011-02" db="EMBL/GenBank/DDBJ databases">
        <title>The Genome Sequence of Sphaeroforma arctica JP610.</title>
        <authorList>
            <consortium name="The Broad Institute Genome Sequencing Platform"/>
            <person name="Russ C."/>
            <person name="Cuomo C."/>
            <person name="Young S.K."/>
            <person name="Zeng Q."/>
            <person name="Gargeya S."/>
            <person name="Alvarado L."/>
            <person name="Berlin A."/>
            <person name="Chapman S.B."/>
            <person name="Chen Z."/>
            <person name="Freedman E."/>
            <person name="Gellesch M."/>
            <person name="Goldberg J."/>
            <person name="Griggs A."/>
            <person name="Gujja S."/>
            <person name="Heilman E."/>
            <person name="Heiman D."/>
            <person name="Howarth C."/>
            <person name="Mehta T."/>
            <person name="Neiman D."/>
            <person name="Pearson M."/>
            <person name="Roberts A."/>
            <person name="Saif S."/>
            <person name="Shea T."/>
            <person name="Shenoy N."/>
            <person name="Sisk P."/>
            <person name="Stolte C."/>
            <person name="Sykes S."/>
            <person name="White J."/>
            <person name="Yandava C."/>
            <person name="Burger G."/>
            <person name="Gray M.W."/>
            <person name="Holland P.W.H."/>
            <person name="King N."/>
            <person name="Lang F.B.F."/>
            <person name="Roger A.J."/>
            <person name="Ruiz-Trillo I."/>
            <person name="Haas B."/>
            <person name="Nusbaum C."/>
            <person name="Birren B."/>
        </authorList>
    </citation>
    <scope>NUCLEOTIDE SEQUENCE [LARGE SCALE GENOMIC DNA]</scope>
    <source>
        <strain evidence="2 3">JP610</strain>
    </source>
</reference>
<feature type="region of interest" description="Disordered" evidence="1">
    <location>
        <begin position="17"/>
        <end position="53"/>
    </location>
</feature>
<dbReference type="RefSeq" id="XP_014157800.1">
    <property type="nucleotide sequence ID" value="XM_014302325.1"/>
</dbReference>
<dbReference type="Gene3D" id="1.10.418.10">
    <property type="entry name" value="Calponin-like domain"/>
    <property type="match status" value="1"/>
</dbReference>
<organism evidence="2 3">
    <name type="scientific">Sphaeroforma arctica JP610</name>
    <dbReference type="NCBI Taxonomy" id="667725"/>
    <lineage>
        <taxon>Eukaryota</taxon>
        <taxon>Ichthyosporea</taxon>
        <taxon>Ichthyophonida</taxon>
        <taxon>Sphaeroforma</taxon>
    </lineage>
</organism>
<dbReference type="Proteomes" id="UP000054560">
    <property type="component" value="Unassembled WGS sequence"/>
</dbReference>
<protein>
    <recommendedName>
        <fullName evidence="4">Calponin-homology (CH) domain-containing protein</fullName>
    </recommendedName>
</protein>
<accession>A0A0L0G6N5</accession>
<feature type="compositionally biased region" description="Basic and acidic residues" evidence="1">
    <location>
        <begin position="20"/>
        <end position="37"/>
    </location>
</feature>
<gene>
    <name evidence="2" type="ORF">SARC_03857</name>
</gene>
<dbReference type="OrthoDB" id="775356at2759"/>
<evidence type="ECO:0000313" key="3">
    <source>
        <dbReference type="Proteomes" id="UP000054560"/>
    </source>
</evidence>
<dbReference type="GO" id="GO:1903479">
    <property type="term" value="P:mitotic actomyosin contractile ring assembly actin filament organization"/>
    <property type="evidence" value="ECO:0007669"/>
    <property type="project" value="TreeGrafter"/>
</dbReference>
<evidence type="ECO:0000313" key="2">
    <source>
        <dbReference type="EMBL" id="KNC83898.1"/>
    </source>
</evidence>
<dbReference type="SUPFAM" id="SSF47576">
    <property type="entry name" value="Calponin-homology domain, CH-domain"/>
    <property type="match status" value="1"/>
</dbReference>
<dbReference type="eggNOG" id="KOG2128">
    <property type="taxonomic scope" value="Eukaryota"/>
</dbReference>
<dbReference type="InterPro" id="IPR036872">
    <property type="entry name" value="CH_dom_sf"/>
</dbReference>
<sequence>MQSIIERMGQGWKLARNVSLRKDPKEDVREKSVEKSTDSLQHGSPLYRKQKTKMIKQRPINTVMKITNNPAARDRPQTMDEERQGHTAYNYLCHLESTRRWMEACLQEELPETIDMERALSNGVYLARLAKIFDRDPGTQRAKIYDNSLEIFEVSLRGSMSLIVSRYYK</sequence>
<proteinExistence type="predicted"/>
<dbReference type="GO" id="GO:0051015">
    <property type="term" value="F:actin filament binding"/>
    <property type="evidence" value="ECO:0007669"/>
    <property type="project" value="TreeGrafter"/>
</dbReference>
<dbReference type="PANTHER" id="PTHR14149:SF14">
    <property type="entry name" value="CALPONIN-HOMOLOGY (CH) DOMAIN-CONTAINING PROTEIN"/>
    <property type="match status" value="1"/>
</dbReference>
<dbReference type="GeneID" id="25904361"/>
<keyword evidence="3" id="KW-1185">Reference proteome</keyword>
<dbReference type="GO" id="GO:0005938">
    <property type="term" value="C:cell cortex"/>
    <property type="evidence" value="ECO:0007669"/>
    <property type="project" value="TreeGrafter"/>
</dbReference>
<dbReference type="EMBL" id="KQ241802">
    <property type="protein sequence ID" value="KNC83898.1"/>
    <property type="molecule type" value="Genomic_DNA"/>
</dbReference>
<dbReference type="GO" id="GO:0005516">
    <property type="term" value="F:calmodulin binding"/>
    <property type="evidence" value="ECO:0007669"/>
    <property type="project" value="TreeGrafter"/>
</dbReference>
<evidence type="ECO:0008006" key="4">
    <source>
        <dbReference type="Google" id="ProtNLM"/>
    </source>
</evidence>
<dbReference type="GO" id="GO:0005096">
    <property type="term" value="F:GTPase activator activity"/>
    <property type="evidence" value="ECO:0007669"/>
    <property type="project" value="TreeGrafter"/>
</dbReference>